<sequence length="237" mass="26636">MNYNGEYMNPALRGVAEHMKNLGLGALTHALRLSLYSTPENPSWGDLSVLHAAHAAEILIKSRLAAEHPLLIFTQIPKSTQTAGALLDFEDLFERGQTLDFQDLPERLWAATGIRLSRVDVFVKFGKLRNAIQHFAPPTVNPSARTLEFVFHVLDPFIFETWGLYAIDFNEEFGDHYEHIFDSLVRNNIRPLISPDAARAWSSLDYKPGKDAPAGYANWFKSSMKAALEIKTKNHGS</sequence>
<dbReference type="AlphaFoldDB" id="A0A4P2QW00"/>
<protein>
    <submittedName>
        <fullName evidence="1">Uncharacterized protein</fullName>
    </submittedName>
</protein>
<reference evidence="1 2" key="1">
    <citation type="submission" date="2015-09" db="EMBL/GenBank/DDBJ databases">
        <title>Sorangium comparison.</title>
        <authorList>
            <person name="Zaburannyi N."/>
            <person name="Bunk B."/>
            <person name="Overmann J."/>
            <person name="Mueller R."/>
        </authorList>
    </citation>
    <scope>NUCLEOTIDE SEQUENCE [LARGE SCALE GENOMIC DNA]</scope>
    <source>
        <strain evidence="1 2">So ce836</strain>
    </source>
</reference>
<evidence type="ECO:0000313" key="1">
    <source>
        <dbReference type="EMBL" id="AUX34614.1"/>
    </source>
</evidence>
<name>A0A4P2QW00_SORCE</name>
<proteinExistence type="predicted"/>
<evidence type="ECO:0000313" key="2">
    <source>
        <dbReference type="Proteomes" id="UP000295497"/>
    </source>
</evidence>
<gene>
    <name evidence="1" type="ORF">SOCE836_067900</name>
</gene>
<accession>A0A4P2QW00</accession>
<dbReference type="Proteomes" id="UP000295497">
    <property type="component" value="Chromosome"/>
</dbReference>
<organism evidence="1 2">
    <name type="scientific">Sorangium cellulosum</name>
    <name type="common">Polyangium cellulosum</name>
    <dbReference type="NCBI Taxonomy" id="56"/>
    <lineage>
        <taxon>Bacteria</taxon>
        <taxon>Pseudomonadati</taxon>
        <taxon>Myxococcota</taxon>
        <taxon>Polyangia</taxon>
        <taxon>Polyangiales</taxon>
        <taxon>Polyangiaceae</taxon>
        <taxon>Sorangium</taxon>
    </lineage>
</organism>
<dbReference type="EMBL" id="CP012672">
    <property type="protein sequence ID" value="AUX34614.1"/>
    <property type="molecule type" value="Genomic_DNA"/>
</dbReference>